<keyword evidence="4 5" id="KW-0648">Protein biosynthesis</keyword>
<proteinExistence type="inferred from homology"/>
<dbReference type="FunFam" id="1.10.132.20:FF:000001">
    <property type="entry name" value="Ribosome-recycling factor"/>
    <property type="match status" value="1"/>
</dbReference>
<dbReference type="GO" id="GO:0005737">
    <property type="term" value="C:cytoplasm"/>
    <property type="evidence" value="ECO:0007669"/>
    <property type="project" value="UniProtKB-SubCell"/>
</dbReference>
<dbReference type="EMBL" id="FTOF01000003">
    <property type="protein sequence ID" value="SIS43413.1"/>
    <property type="molecule type" value="Genomic_DNA"/>
</dbReference>
<evidence type="ECO:0000256" key="1">
    <source>
        <dbReference type="ARBA" id="ARBA00004496"/>
    </source>
</evidence>
<feature type="domain" description="Ribosome recycling factor" evidence="7">
    <location>
        <begin position="43"/>
        <end position="205"/>
    </location>
</feature>
<dbReference type="GO" id="GO:0043023">
    <property type="term" value="F:ribosomal large subunit binding"/>
    <property type="evidence" value="ECO:0007669"/>
    <property type="project" value="TreeGrafter"/>
</dbReference>
<dbReference type="Gene3D" id="3.30.1360.40">
    <property type="match status" value="1"/>
</dbReference>
<dbReference type="NCBIfam" id="TIGR00496">
    <property type="entry name" value="frr"/>
    <property type="match status" value="1"/>
</dbReference>
<organism evidence="8 9">
    <name type="scientific">Corynebacterium appendicis CIP 107643</name>
    <dbReference type="NCBI Taxonomy" id="1161099"/>
    <lineage>
        <taxon>Bacteria</taxon>
        <taxon>Bacillati</taxon>
        <taxon>Actinomycetota</taxon>
        <taxon>Actinomycetes</taxon>
        <taxon>Mycobacteriales</taxon>
        <taxon>Corynebacteriaceae</taxon>
        <taxon>Corynebacterium</taxon>
    </lineage>
</organism>
<dbReference type="PANTHER" id="PTHR20982:SF3">
    <property type="entry name" value="MITOCHONDRIAL RIBOSOME RECYCLING FACTOR PSEUDO 1"/>
    <property type="match status" value="1"/>
</dbReference>
<dbReference type="InterPro" id="IPR023584">
    <property type="entry name" value="Ribosome_recyc_fac_dom"/>
</dbReference>
<evidence type="ECO:0000256" key="6">
    <source>
        <dbReference type="SAM" id="MobiDB-lite"/>
    </source>
</evidence>
<comment type="subcellular location">
    <subcellularLocation>
        <location evidence="1 5">Cytoplasm</location>
    </subcellularLocation>
</comment>
<dbReference type="CDD" id="cd00520">
    <property type="entry name" value="RRF"/>
    <property type="match status" value="1"/>
</dbReference>
<name>A0A1N7J253_9CORY</name>
<protein>
    <recommendedName>
        <fullName evidence="5">Ribosome-recycling factor</fullName>
        <shortName evidence="5">RRF</shortName>
    </recommendedName>
    <alternativeName>
        <fullName evidence="5">Ribosome-releasing factor</fullName>
    </alternativeName>
</protein>
<dbReference type="GO" id="GO:0006415">
    <property type="term" value="P:translational termination"/>
    <property type="evidence" value="ECO:0007669"/>
    <property type="project" value="UniProtKB-UniRule"/>
</dbReference>
<dbReference type="InterPro" id="IPR002661">
    <property type="entry name" value="Ribosome_recyc_fac"/>
</dbReference>
<reference evidence="9" key="1">
    <citation type="submission" date="2017-01" db="EMBL/GenBank/DDBJ databases">
        <authorList>
            <person name="Varghese N."/>
            <person name="Submissions S."/>
        </authorList>
    </citation>
    <scope>NUCLEOTIDE SEQUENCE [LARGE SCALE GENOMIC DNA]</scope>
    <source>
        <strain evidence="9">DSM 44531</strain>
    </source>
</reference>
<evidence type="ECO:0000256" key="3">
    <source>
        <dbReference type="ARBA" id="ARBA00022490"/>
    </source>
</evidence>
<keyword evidence="3 5" id="KW-0963">Cytoplasm</keyword>
<dbReference type="PANTHER" id="PTHR20982">
    <property type="entry name" value="RIBOSOME RECYCLING FACTOR"/>
    <property type="match status" value="1"/>
</dbReference>
<comment type="similarity">
    <text evidence="2 5">Belongs to the RRF family.</text>
</comment>
<dbReference type="InterPro" id="IPR036191">
    <property type="entry name" value="RRF_sf"/>
</dbReference>
<dbReference type="AlphaFoldDB" id="A0A1N7J253"/>
<dbReference type="Proteomes" id="UP000186292">
    <property type="component" value="Unassembled WGS sequence"/>
</dbReference>
<sequence length="207" mass="23029">MGRSSISGALLDWMETKRKDDKMIDDVLLDAEERMTSSVEHTRNELVTIRTGRANPAMFNGVMADFYGAPTPINQMATVSVPEPRMLLIKPFDPSTLGEIENAIRNSDLGVNPTDDGNVIRVTIPQLTEERRRDLVKQAKAKGEDGKIAIRNVRRSGMDALKKIQKDGDAGEDEVTAAEKELDKTTSKYVEQVDELVSRKEAELLEV</sequence>
<evidence type="ECO:0000256" key="4">
    <source>
        <dbReference type="ARBA" id="ARBA00022917"/>
    </source>
</evidence>
<evidence type="ECO:0000256" key="2">
    <source>
        <dbReference type="ARBA" id="ARBA00005912"/>
    </source>
</evidence>
<comment type="function">
    <text evidence="5">Responsible for the release of ribosomes from messenger RNA at the termination of protein biosynthesis. May increase the efficiency of translation by recycling ribosomes from one round of translation to another.</text>
</comment>
<dbReference type="STRING" id="1161099.SAMN05444817_103179"/>
<dbReference type="Pfam" id="PF01765">
    <property type="entry name" value="RRF"/>
    <property type="match status" value="1"/>
</dbReference>
<evidence type="ECO:0000256" key="5">
    <source>
        <dbReference type="HAMAP-Rule" id="MF_00040"/>
    </source>
</evidence>
<feature type="region of interest" description="Disordered" evidence="6">
    <location>
        <begin position="164"/>
        <end position="184"/>
    </location>
</feature>
<dbReference type="SUPFAM" id="SSF55194">
    <property type="entry name" value="Ribosome recycling factor, RRF"/>
    <property type="match status" value="1"/>
</dbReference>
<gene>
    <name evidence="5" type="primary">frr</name>
    <name evidence="8" type="ORF">SAMN05444817_103179</name>
</gene>
<keyword evidence="9" id="KW-1185">Reference proteome</keyword>
<dbReference type="FunFam" id="3.30.1360.40:FF:000001">
    <property type="entry name" value="Ribosome-recycling factor"/>
    <property type="match status" value="1"/>
</dbReference>
<dbReference type="HAMAP" id="MF_00040">
    <property type="entry name" value="RRF"/>
    <property type="match status" value="1"/>
</dbReference>
<evidence type="ECO:0000259" key="7">
    <source>
        <dbReference type="Pfam" id="PF01765"/>
    </source>
</evidence>
<evidence type="ECO:0000313" key="8">
    <source>
        <dbReference type="EMBL" id="SIS43413.1"/>
    </source>
</evidence>
<accession>A0A1N7J253</accession>
<dbReference type="Gene3D" id="1.10.132.20">
    <property type="entry name" value="Ribosome-recycling factor"/>
    <property type="match status" value="1"/>
</dbReference>
<evidence type="ECO:0000313" key="9">
    <source>
        <dbReference type="Proteomes" id="UP000186292"/>
    </source>
</evidence>